<dbReference type="EMBL" id="VSRR010071828">
    <property type="protein sequence ID" value="MPC86546.1"/>
    <property type="molecule type" value="Genomic_DNA"/>
</dbReference>
<reference evidence="2 3" key="1">
    <citation type="submission" date="2019-05" db="EMBL/GenBank/DDBJ databases">
        <title>Another draft genome of Portunus trituberculatus and its Hox gene families provides insights of decapod evolution.</title>
        <authorList>
            <person name="Jeong J.-H."/>
            <person name="Song I."/>
            <person name="Kim S."/>
            <person name="Choi T."/>
            <person name="Kim D."/>
            <person name="Ryu S."/>
            <person name="Kim W."/>
        </authorList>
    </citation>
    <scope>NUCLEOTIDE SEQUENCE [LARGE SCALE GENOMIC DNA]</scope>
    <source>
        <tissue evidence="2">Muscle</tissue>
    </source>
</reference>
<name>A0A5B7IXU5_PORTR</name>
<proteinExistence type="predicted"/>
<protein>
    <submittedName>
        <fullName evidence="2">Uncharacterized protein</fullName>
    </submittedName>
</protein>
<evidence type="ECO:0000256" key="1">
    <source>
        <dbReference type="SAM" id="MobiDB-lite"/>
    </source>
</evidence>
<keyword evidence="3" id="KW-1185">Reference proteome</keyword>
<evidence type="ECO:0000313" key="2">
    <source>
        <dbReference type="EMBL" id="MPC86546.1"/>
    </source>
</evidence>
<accession>A0A5B7IXU5</accession>
<dbReference type="Proteomes" id="UP000324222">
    <property type="component" value="Unassembled WGS sequence"/>
</dbReference>
<organism evidence="2 3">
    <name type="scientific">Portunus trituberculatus</name>
    <name type="common">Swimming crab</name>
    <name type="synonym">Neptunus trituberculatus</name>
    <dbReference type="NCBI Taxonomy" id="210409"/>
    <lineage>
        <taxon>Eukaryota</taxon>
        <taxon>Metazoa</taxon>
        <taxon>Ecdysozoa</taxon>
        <taxon>Arthropoda</taxon>
        <taxon>Crustacea</taxon>
        <taxon>Multicrustacea</taxon>
        <taxon>Malacostraca</taxon>
        <taxon>Eumalacostraca</taxon>
        <taxon>Eucarida</taxon>
        <taxon>Decapoda</taxon>
        <taxon>Pleocyemata</taxon>
        <taxon>Brachyura</taxon>
        <taxon>Eubrachyura</taxon>
        <taxon>Portunoidea</taxon>
        <taxon>Portunidae</taxon>
        <taxon>Portuninae</taxon>
        <taxon>Portunus</taxon>
    </lineage>
</organism>
<dbReference type="AlphaFoldDB" id="A0A5B7IXU5"/>
<sequence length="78" mass="8536">MSAGVARQGRVGSKGGGSGRRLSSYPLSPPSLPLTLSNCEPENLHLRSYLTGRAGCFYSPRWTERRGEAREVRNQEVS</sequence>
<feature type="region of interest" description="Disordered" evidence="1">
    <location>
        <begin position="1"/>
        <end position="34"/>
    </location>
</feature>
<evidence type="ECO:0000313" key="3">
    <source>
        <dbReference type="Proteomes" id="UP000324222"/>
    </source>
</evidence>
<comment type="caution">
    <text evidence="2">The sequence shown here is derived from an EMBL/GenBank/DDBJ whole genome shotgun (WGS) entry which is preliminary data.</text>
</comment>
<gene>
    <name evidence="2" type="ORF">E2C01_081377</name>
</gene>